<evidence type="ECO:0000256" key="1">
    <source>
        <dbReference type="SAM" id="SignalP"/>
    </source>
</evidence>
<reference evidence="2 3" key="1">
    <citation type="submission" date="2020-08" db="EMBL/GenBank/DDBJ databases">
        <title>Genomic Encyclopedia of Type Strains, Phase IV (KMG-IV): sequencing the most valuable type-strain genomes for metagenomic binning, comparative biology and taxonomic classification.</title>
        <authorList>
            <person name="Goeker M."/>
        </authorList>
    </citation>
    <scope>NUCLEOTIDE SEQUENCE [LARGE SCALE GENOMIC DNA]</scope>
    <source>
        <strain evidence="2 3">DSM 24661</strain>
    </source>
</reference>
<keyword evidence="1" id="KW-0732">Signal</keyword>
<evidence type="ECO:0000313" key="3">
    <source>
        <dbReference type="Proteomes" id="UP000559117"/>
    </source>
</evidence>
<dbReference type="RefSeq" id="WP_183859432.1">
    <property type="nucleotide sequence ID" value="NZ_JACHFH010000005.1"/>
</dbReference>
<accession>A0A840UIM3</accession>
<gene>
    <name evidence="2" type="ORF">HNR32_000562</name>
</gene>
<proteinExistence type="predicted"/>
<sequence>MSSAGLLMTFLLIFSFALVASTATTAAAITAAARAFTLKKVAINVIDSV</sequence>
<comment type="caution">
    <text evidence="2">The sequence shown here is derived from an EMBL/GenBank/DDBJ whole genome shotgun (WGS) entry which is preliminary data.</text>
</comment>
<keyword evidence="3" id="KW-1185">Reference proteome</keyword>
<dbReference type="Proteomes" id="UP000559117">
    <property type="component" value="Unassembled WGS sequence"/>
</dbReference>
<name>A0A840UIM3_9FIRM</name>
<feature type="chain" id="PRO_5038800337" evidence="1">
    <location>
        <begin position="27"/>
        <end position="49"/>
    </location>
</feature>
<dbReference type="AlphaFoldDB" id="A0A840UIM3"/>
<evidence type="ECO:0000313" key="2">
    <source>
        <dbReference type="EMBL" id="MBB5335437.1"/>
    </source>
</evidence>
<protein>
    <submittedName>
        <fullName evidence="2">Uncharacterized protein</fullName>
    </submittedName>
</protein>
<organism evidence="2 3">
    <name type="scientific">Pectinatus brassicae</name>
    <dbReference type="NCBI Taxonomy" id="862415"/>
    <lineage>
        <taxon>Bacteria</taxon>
        <taxon>Bacillati</taxon>
        <taxon>Bacillota</taxon>
        <taxon>Negativicutes</taxon>
        <taxon>Selenomonadales</taxon>
        <taxon>Selenomonadaceae</taxon>
        <taxon>Pectinatus</taxon>
    </lineage>
</organism>
<feature type="signal peptide" evidence="1">
    <location>
        <begin position="1"/>
        <end position="26"/>
    </location>
</feature>
<dbReference type="EMBL" id="JACHFH010000005">
    <property type="protein sequence ID" value="MBB5335437.1"/>
    <property type="molecule type" value="Genomic_DNA"/>
</dbReference>